<organism evidence="1 2">
    <name type="scientific">Melanomma pulvis-pyrius CBS 109.77</name>
    <dbReference type="NCBI Taxonomy" id="1314802"/>
    <lineage>
        <taxon>Eukaryota</taxon>
        <taxon>Fungi</taxon>
        <taxon>Dikarya</taxon>
        <taxon>Ascomycota</taxon>
        <taxon>Pezizomycotina</taxon>
        <taxon>Dothideomycetes</taxon>
        <taxon>Pleosporomycetidae</taxon>
        <taxon>Pleosporales</taxon>
        <taxon>Melanommataceae</taxon>
        <taxon>Melanomma</taxon>
    </lineage>
</organism>
<sequence>MKQTLDPRYIDIKKLRELLLRLFPEQGWKARMNRKGEFALDVPRCLTDEEIDSVLMFSTE</sequence>
<dbReference type="EMBL" id="MU001777">
    <property type="protein sequence ID" value="KAF2798774.1"/>
    <property type="molecule type" value="Genomic_DNA"/>
</dbReference>
<keyword evidence="2" id="KW-1185">Reference proteome</keyword>
<gene>
    <name evidence="1" type="ORF">K505DRAFT_321665</name>
</gene>
<name>A0A6A6XSR1_9PLEO</name>
<dbReference type="OrthoDB" id="3783539at2759"/>
<dbReference type="Proteomes" id="UP000799757">
    <property type="component" value="Unassembled WGS sequence"/>
</dbReference>
<proteinExistence type="predicted"/>
<protein>
    <submittedName>
        <fullName evidence="1">Uncharacterized protein</fullName>
    </submittedName>
</protein>
<dbReference type="AlphaFoldDB" id="A0A6A6XSR1"/>
<reference evidence="1" key="1">
    <citation type="journal article" date="2020" name="Stud. Mycol.">
        <title>101 Dothideomycetes genomes: a test case for predicting lifestyles and emergence of pathogens.</title>
        <authorList>
            <person name="Haridas S."/>
            <person name="Albert R."/>
            <person name="Binder M."/>
            <person name="Bloem J."/>
            <person name="Labutti K."/>
            <person name="Salamov A."/>
            <person name="Andreopoulos B."/>
            <person name="Baker S."/>
            <person name="Barry K."/>
            <person name="Bills G."/>
            <person name="Bluhm B."/>
            <person name="Cannon C."/>
            <person name="Castanera R."/>
            <person name="Culley D."/>
            <person name="Daum C."/>
            <person name="Ezra D."/>
            <person name="Gonzalez J."/>
            <person name="Henrissat B."/>
            <person name="Kuo A."/>
            <person name="Liang C."/>
            <person name="Lipzen A."/>
            <person name="Lutzoni F."/>
            <person name="Magnuson J."/>
            <person name="Mondo S."/>
            <person name="Nolan M."/>
            <person name="Ohm R."/>
            <person name="Pangilinan J."/>
            <person name="Park H.-J."/>
            <person name="Ramirez L."/>
            <person name="Alfaro M."/>
            <person name="Sun H."/>
            <person name="Tritt A."/>
            <person name="Yoshinaga Y."/>
            <person name="Zwiers L.-H."/>
            <person name="Turgeon B."/>
            <person name="Goodwin S."/>
            <person name="Spatafora J."/>
            <person name="Crous P."/>
            <person name="Grigoriev I."/>
        </authorList>
    </citation>
    <scope>NUCLEOTIDE SEQUENCE</scope>
    <source>
        <strain evidence="1">CBS 109.77</strain>
    </source>
</reference>
<accession>A0A6A6XSR1</accession>
<evidence type="ECO:0000313" key="1">
    <source>
        <dbReference type="EMBL" id="KAF2798774.1"/>
    </source>
</evidence>
<evidence type="ECO:0000313" key="2">
    <source>
        <dbReference type="Proteomes" id="UP000799757"/>
    </source>
</evidence>